<dbReference type="Proteomes" id="UP001159428">
    <property type="component" value="Unassembled WGS sequence"/>
</dbReference>
<sequence length="145" mass="15077">MGAPGPRGYNGTQGPIGPPGVEGKQGPPGPQGPMGPMGFNGSQGIPGPGNMSLCQYKNKKEVAQTAGNSANSKVILREDEHPGMKIVAATCSTHNAAEYVFGDAKTDPSTGTIVYNCHCRGKSDLFIGANSMQCVIHYWICPINS</sequence>
<dbReference type="Pfam" id="PF01391">
    <property type="entry name" value="Collagen"/>
    <property type="match status" value="1"/>
</dbReference>
<dbReference type="InterPro" id="IPR008160">
    <property type="entry name" value="Collagen"/>
</dbReference>
<feature type="region of interest" description="Disordered" evidence="1">
    <location>
        <begin position="1"/>
        <end position="50"/>
    </location>
</feature>
<organism evidence="2 3">
    <name type="scientific">Pocillopora meandrina</name>
    <dbReference type="NCBI Taxonomy" id="46732"/>
    <lineage>
        <taxon>Eukaryota</taxon>
        <taxon>Metazoa</taxon>
        <taxon>Cnidaria</taxon>
        <taxon>Anthozoa</taxon>
        <taxon>Hexacorallia</taxon>
        <taxon>Scleractinia</taxon>
        <taxon>Astrocoeniina</taxon>
        <taxon>Pocilloporidae</taxon>
        <taxon>Pocillopora</taxon>
    </lineage>
</organism>
<dbReference type="AlphaFoldDB" id="A0AAU9W3H5"/>
<protein>
    <submittedName>
        <fullName evidence="2">Uncharacterized protein</fullName>
    </submittedName>
</protein>
<proteinExistence type="predicted"/>
<keyword evidence="3" id="KW-1185">Reference proteome</keyword>
<dbReference type="EMBL" id="CALNXJ010000007">
    <property type="protein sequence ID" value="CAH3044107.1"/>
    <property type="molecule type" value="Genomic_DNA"/>
</dbReference>
<comment type="caution">
    <text evidence="2">The sequence shown here is derived from an EMBL/GenBank/DDBJ whole genome shotgun (WGS) entry which is preliminary data.</text>
</comment>
<name>A0AAU9W3H5_9CNID</name>
<accession>A0AAU9W3H5</accession>
<dbReference type="Gene3D" id="1.20.5.320">
    <property type="entry name" value="6-Phosphogluconate Dehydrogenase, domain 3"/>
    <property type="match status" value="1"/>
</dbReference>
<evidence type="ECO:0000313" key="2">
    <source>
        <dbReference type="EMBL" id="CAH3044107.1"/>
    </source>
</evidence>
<evidence type="ECO:0000313" key="3">
    <source>
        <dbReference type="Proteomes" id="UP001159428"/>
    </source>
</evidence>
<reference evidence="2 3" key="1">
    <citation type="submission" date="2022-05" db="EMBL/GenBank/DDBJ databases">
        <authorList>
            <consortium name="Genoscope - CEA"/>
            <person name="William W."/>
        </authorList>
    </citation>
    <scope>NUCLEOTIDE SEQUENCE [LARGE SCALE GENOMIC DNA]</scope>
</reference>
<gene>
    <name evidence="2" type="ORF">PMEA_00030931</name>
</gene>
<evidence type="ECO:0000256" key="1">
    <source>
        <dbReference type="SAM" id="MobiDB-lite"/>
    </source>
</evidence>